<accession>A0A268NT27</accession>
<dbReference type="RefSeq" id="WP_095327462.1">
    <property type="nucleotide sequence ID" value="NZ_NPCC01000058.1"/>
</dbReference>
<proteinExistence type="predicted"/>
<comment type="caution">
    <text evidence="2">The sequence shown here is derived from an EMBL/GenBank/DDBJ whole genome shotgun (WGS) entry which is preliminary data.</text>
</comment>
<protein>
    <submittedName>
        <fullName evidence="2">Uncharacterized protein</fullName>
    </submittedName>
</protein>
<evidence type="ECO:0000313" key="2">
    <source>
        <dbReference type="EMBL" id="PAE86663.1"/>
    </source>
</evidence>
<gene>
    <name evidence="2" type="ORF">CHH72_22325</name>
</gene>
<evidence type="ECO:0000256" key="1">
    <source>
        <dbReference type="SAM" id="Phobius"/>
    </source>
</evidence>
<keyword evidence="1" id="KW-0472">Membrane</keyword>
<keyword evidence="1" id="KW-1133">Transmembrane helix</keyword>
<feature type="transmembrane region" description="Helical" evidence="1">
    <location>
        <begin position="51"/>
        <end position="70"/>
    </location>
</feature>
<name>A0A268NT27_SHOCL</name>
<evidence type="ECO:0000313" key="3">
    <source>
        <dbReference type="Proteomes" id="UP000216207"/>
    </source>
</evidence>
<reference evidence="2 3" key="1">
    <citation type="submission" date="2017-07" db="EMBL/GenBank/DDBJ databases">
        <title>Isolation and whole genome analysis of endospore-forming bacteria from heroin.</title>
        <authorList>
            <person name="Kalinowski J."/>
            <person name="Ahrens B."/>
            <person name="Al-Dilaimi A."/>
            <person name="Winkler A."/>
            <person name="Wibberg D."/>
            <person name="Schleenbecker U."/>
            <person name="Ruckert C."/>
            <person name="Wolfel R."/>
            <person name="Grass G."/>
        </authorList>
    </citation>
    <scope>NUCLEOTIDE SEQUENCE [LARGE SCALE GENOMIC DNA]</scope>
    <source>
        <strain evidence="2 3">7539</strain>
    </source>
</reference>
<dbReference type="AlphaFoldDB" id="A0A268NT27"/>
<dbReference type="EMBL" id="NPCC01000058">
    <property type="protein sequence ID" value="PAE86663.1"/>
    <property type="molecule type" value="Genomic_DNA"/>
</dbReference>
<organism evidence="2 3">
    <name type="scientific">Shouchella clausii</name>
    <name type="common">Alkalihalobacillus clausii</name>
    <dbReference type="NCBI Taxonomy" id="79880"/>
    <lineage>
        <taxon>Bacteria</taxon>
        <taxon>Bacillati</taxon>
        <taxon>Bacillota</taxon>
        <taxon>Bacilli</taxon>
        <taxon>Bacillales</taxon>
        <taxon>Bacillaceae</taxon>
        <taxon>Shouchella</taxon>
    </lineage>
</organism>
<keyword evidence="1" id="KW-0812">Transmembrane</keyword>
<dbReference type="Proteomes" id="UP000216207">
    <property type="component" value="Unassembled WGS sequence"/>
</dbReference>
<sequence length="74" mass="8634">MPDESYVFEDSNESTLFDSLLDSLNEFYQNYVVETASGSFQVFQSFTYGEMAIVFLLLCILFVLVFKWIYEVLS</sequence>